<accession>A0A068U2V5</accession>
<dbReference type="Gramene" id="CDP02831">
    <property type="protein sequence ID" value="CDP02831"/>
    <property type="gene ID" value="GSCOC_T00041220001"/>
</dbReference>
<proteinExistence type="predicted"/>
<protein>
    <submittedName>
        <fullName evidence="2">Uncharacterized protein</fullName>
    </submittedName>
</protein>
<gene>
    <name evidence="2" type="ORF">GSCOC_T00041220001</name>
</gene>
<keyword evidence="1" id="KW-0812">Transmembrane</keyword>
<dbReference type="AlphaFoldDB" id="A0A068U2V5"/>
<dbReference type="EMBL" id="HG739093">
    <property type="protein sequence ID" value="CDP02831.1"/>
    <property type="molecule type" value="Genomic_DNA"/>
</dbReference>
<feature type="transmembrane region" description="Helical" evidence="1">
    <location>
        <begin position="30"/>
        <end position="52"/>
    </location>
</feature>
<evidence type="ECO:0000313" key="2">
    <source>
        <dbReference type="EMBL" id="CDP02831.1"/>
    </source>
</evidence>
<keyword evidence="1" id="KW-1133">Transmembrane helix</keyword>
<dbReference type="InParanoid" id="A0A068U2V5"/>
<evidence type="ECO:0000313" key="3">
    <source>
        <dbReference type="Proteomes" id="UP000295252"/>
    </source>
</evidence>
<evidence type="ECO:0000256" key="1">
    <source>
        <dbReference type="SAM" id="Phobius"/>
    </source>
</evidence>
<keyword evidence="1" id="KW-0472">Membrane</keyword>
<name>A0A068U2V5_COFCA</name>
<sequence>MTQIKYTWLASSGQDPANSSDSEKKAQMKCLVSLSLVLSLLLLFQCFLTSALDQTVSDLPDEVLVHKSLKQQQGKQLGIGKHDSIGIRKLGVVIKARRGQRFITSGGRASSTRSSAATGKELSLSKLPVLLLLPFS</sequence>
<organism evidence="2 3">
    <name type="scientific">Coffea canephora</name>
    <name type="common">Robusta coffee</name>
    <dbReference type="NCBI Taxonomy" id="49390"/>
    <lineage>
        <taxon>Eukaryota</taxon>
        <taxon>Viridiplantae</taxon>
        <taxon>Streptophyta</taxon>
        <taxon>Embryophyta</taxon>
        <taxon>Tracheophyta</taxon>
        <taxon>Spermatophyta</taxon>
        <taxon>Magnoliopsida</taxon>
        <taxon>eudicotyledons</taxon>
        <taxon>Gunneridae</taxon>
        <taxon>Pentapetalae</taxon>
        <taxon>asterids</taxon>
        <taxon>lamiids</taxon>
        <taxon>Gentianales</taxon>
        <taxon>Rubiaceae</taxon>
        <taxon>Ixoroideae</taxon>
        <taxon>Gardenieae complex</taxon>
        <taxon>Bertiereae - Coffeeae clade</taxon>
        <taxon>Coffeeae</taxon>
        <taxon>Coffea</taxon>
    </lineage>
</organism>
<keyword evidence="3" id="KW-1185">Reference proteome</keyword>
<dbReference type="Proteomes" id="UP000295252">
    <property type="component" value="Chromosome VIII"/>
</dbReference>
<reference evidence="3" key="1">
    <citation type="journal article" date="2014" name="Science">
        <title>The coffee genome provides insight into the convergent evolution of caffeine biosynthesis.</title>
        <authorList>
            <person name="Denoeud F."/>
            <person name="Carretero-Paulet L."/>
            <person name="Dereeper A."/>
            <person name="Droc G."/>
            <person name="Guyot R."/>
            <person name="Pietrella M."/>
            <person name="Zheng C."/>
            <person name="Alberti A."/>
            <person name="Anthony F."/>
            <person name="Aprea G."/>
            <person name="Aury J.M."/>
            <person name="Bento P."/>
            <person name="Bernard M."/>
            <person name="Bocs S."/>
            <person name="Campa C."/>
            <person name="Cenci A."/>
            <person name="Combes M.C."/>
            <person name="Crouzillat D."/>
            <person name="Da Silva C."/>
            <person name="Daddiego L."/>
            <person name="De Bellis F."/>
            <person name="Dussert S."/>
            <person name="Garsmeur O."/>
            <person name="Gayraud T."/>
            <person name="Guignon V."/>
            <person name="Jahn K."/>
            <person name="Jamilloux V."/>
            <person name="Joet T."/>
            <person name="Labadie K."/>
            <person name="Lan T."/>
            <person name="Leclercq J."/>
            <person name="Lepelley M."/>
            <person name="Leroy T."/>
            <person name="Li L.T."/>
            <person name="Librado P."/>
            <person name="Lopez L."/>
            <person name="Munoz A."/>
            <person name="Noel B."/>
            <person name="Pallavicini A."/>
            <person name="Perrotta G."/>
            <person name="Poncet V."/>
            <person name="Pot D."/>
            <person name="Priyono X."/>
            <person name="Rigoreau M."/>
            <person name="Rouard M."/>
            <person name="Rozas J."/>
            <person name="Tranchant-Dubreuil C."/>
            <person name="VanBuren R."/>
            <person name="Zhang Q."/>
            <person name="Andrade A.C."/>
            <person name="Argout X."/>
            <person name="Bertrand B."/>
            <person name="de Kochko A."/>
            <person name="Graziosi G."/>
            <person name="Henry R.J."/>
            <person name="Jayarama X."/>
            <person name="Ming R."/>
            <person name="Nagai C."/>
            <person name="Rounsley S."/>
            <person name="Sankoff D."/>
            <person name="Giuliano G."/>
            <person name="Albert V.A."/>
            <person name="Wincker P."/>
            <person name="Lashermes P."/>
        </authorList>
    </citation>
    <scope>NUCLEOTIDE SEQUENCE [LARGE SCALE GENOMIC DNA]</scope>
    <source>
        <strain evidence="3">cv. DH200-94</strain>
    </source>
</reference>